<evidence type="ECO:0000256" key="3">
    <source>
        <dbReference type="ARBA" id="ARBA00022434"/>
    </source>
</evidence>
<evidence type="ECO:0000256" key="9">
    <source>
        <dbReference type="RuleBase" id="RU361145"/>
    </source>
</evidence>
<feature type="binding site" evidence="8">
    <location>
        <position position="17"/>
    </location>
    <ligand>
        <name>Fe cation</name>
        <dbReference type="ChEBI" id="CHEBI:24875"/>
        <label>1</label>
    </ligand>
</feature>
<dbReference type="PANTHER" id="PTHR11431:SF127">
    <property type="entry name" value="BACTERIAL NON-HEME FERRITIN"/>
    <property type="match status" value="1"/>
</dbReference>
<evidence type="ECO:0000256" key="6">
    <source>
        <dbReference type="ARBA" id="ARBA00023004"/>
    </source>
</evidence>
<comment type="similarity">
    <text evidence="2 9">Belongs to the ferritin family. Prokaryotic subfamily.</text>
</comment>
<dbReference type="Proteomes" id="UP000309676">
    <property type="component" value="Unassembled WGS sequence"/>
</dbReference>
<sequence>MLSDNLLKALNEQMNYEFYSSQTYLSMASYCAAESFDGFANFFEVQAEEEKFHAMKIYKFINTLGKRAVVTGMKDPVADFESIRDAFEKGYAHEKEVTRRIYSLSDIALNEREHATMHFLKWFIDEQVEEEALFDNIVHKLKLIEKDSNAFLMMDAEFAKRSFTPPTE</sequence>
<evidence type="ECO:0000313" key="12">
    <source>
        <dbReference type="Proteomes" id="UP000309676"/>
    </source>
</evidence>
<dbReference type="GO" id="GO:0008199">
    <property type="term" value="F:ferric iron binding"/>
    <property type="evidence" value="ECO:0007669"/>
    <property type="project" value="InterPro"/>
</dbReference>
<feature type="binding site" evidence="8">
    <location>
        <position position="127"/>
    </location>
    <ligand>
        <name>Fe cation</name>
        <dbReference type="ChEBI" id="CHEBI:24875"/>
        <label>1</label>
    </ligand>
</feature>
<keyword evidence="9" id="KW-0963">Cytoplasm</keyword>
<protein>
    <recommendedName>
        <fullName evidence="9">Ferritin</fullName>
        <ecNumber evidence="9">1.16.3.2</ecNumber>
    </recommendedName>
</protein>
<dbReference type="InterPro" id="IPR012347">
    <property type="entry name" value="Ferritin-like"/>
</dbReference>
<comment type="caution">
    <text evidence="11">The sequence shown here is derived from an EMBL/GenBank/DDBJ whole genome shotgun (WGS) entry which is preliminary data.</text>
</comment>
<keyword evidence="4 8" id="KW-0479">Metal-binding</keyword>
<name>A0A5R9GDJ2_9BACL</name>
<dbReference type="GO" id="GO:0006826">
    <property type="term" value="P:iron ion transport"/>
    <property type="evidence" value="ECO:0007669"/>
    <property type="project" value="InterPro"/>
</dbReference>
<keyword evidence="3 9" id="KW-0409">Iron storage</keyword>
<dbReference type="SUPFAM" id="SSF47240">
    <property type="entry name" value="Ferritin-like"/>
    <property type="match status" value="1"/>
</dbReference>
<dbReference type="Pfam" id="PF00210">
    <property type="entry name" value="Ferritin"/>
    <property type="match status" value="1"/>
</dbReference>
<keyword evidence="12" id="KW-1185">Reference proteome</keyword>
<dbReference type="InterPro" id="IPR008331">
    <property type="entry name" value="Ferritin_DPS_dom"/>
</dbReference>
<dbReference type="AlphaFoldDB" id="A0A5R9GDJ2"/>
<evidence type="ECO:0000256" key="7">
    <source>
        <dbReference type="ARBA" id="ARBA00048035"/>
    </source>
</evidence>
<reference evidence="11 12" key="1">
    <citation type="submission" date="2019-05" db="EMBL/GenBank/DDBJ databases">
        <authorList>
            <person name="Narsing Rao M.P."/>
            <person name="Li W.J."/>
        </authorList>
    </citation>
    <scope>NUCLEOTIDE SEQUENCE [LARGE SCALE GENOMIC DNA]</scope>
    <source>
        <strain evidence="11 12">SYSU_K30003</strain>
    </source>
</reference>
<feature type="binding site" evidence="8">
    <location>
        <position position="50"/>
    </location>
    <ligand>
        <name>Fe cation</name>
        <dbReference type="ChEBI" id="CHEBI:24875"/>
        <label>1</label>
    </ligand>
</feature>
<dbReference type="GO" id="GO:0005829">
    <property type="term" value="C:cytosol"/>
    <property type="evidence" value="ECO:0007669"/>
    <property type="project" value="TreeGrafter"/>
</dbReference>
<evidence type="ECO:0000256" key="1">
    <source>
        <dbReference type="ARBA" id="ARBA00002485"/>
    </source>
</evidence>
<evidence type="ECO:0000259" key="10">
    <source>
        <dbReference type="PROSITE" id="PS50905"/>
    </source>
</evidence>
<dbReference type="InterPro" id="IPR001519">
    <property type="entry name" value="Ferritin"/>
</dbReference>
<proteinExistence type="inferred from homology"/>
<comment type="function">
    <text evidence="1 9">Iron-storage protein.</text>
</comment>
<keyword evidence="5" id="KW-0560">Oxidoreductase</keyword>
<feature type="domain" description="Ferritin-like diiron" evidence="10">
    <location>
        <begin position="1"/>
        <end position="145"/>
    </location>
</feature>
<comment type="subcellular location">
    <subcellularLocation>
        <location evidence="9">Cytoplasm</location>
    </subcellularLocation>
</comment>
<dbReference type="InterPro" id="IPR041719">
    <property type="entry name" value="Ferritin_prok"/>
</dbReference>
<dbReference type="CDD" id="cd01055">
    <property type="entry name" value="Nonheme_Ferritin"/>
    <property type="match status" value="1"/>
</dbReference>
<evidence type="ECO:0000256" key="2">
    <source>
        <dbReference type="ARBA" id="ARBA00006950"/>
    </source>
</evidence>
<evidence type="ECO:0000256" key="4">
    <source>
        <dbReference type="ARBA" id="ARBA00022723"/>
    </source>
</evidence>
<dbReference type="FunFam" id="1.20.1260.10:FF:000001">
    <property type="entry name" value="Non-heme ferritin"/>
    <property type="match status" value="1"/>
</dbReference>
<dbReference type="EC" id="1.16.3.2" evidence="9"/>
<dbReference type="GO" id="GO:0042802">
    <property type="term" value="F:identical protein binding"/>
    <property type="evidence" value="ECO:0007669"/>
    <property type="project" value="UniProtKB-ARBA"/>
</dbReference>
<dbReference type="PROSITE" id="PS50905">
    <property type="entry name" value="FERRITIN_LIKE"/>
    <property type="match status" value="1"/>
</dbReference>
<feature type="binding site" evidence="8">
    <location>
        <position position="94"/>
    </location>
    <ligand>
        <name>Fe cation</name>
        <dbReference type="ChEBI" id="CHEBI:24875"/>
        <label>1</label>
    </ligand>
</feature>
<organism evidence="11 12">
    <name type="scientific">Paenibacillus antri</name>
    <dbReference type="NCBI Taxonomy" id="2582848"/>
    <lineage>
        <taxon>Bacteria</taxon>
        <taxon>Bacillati</taxon>
        <taxon>Bacillota</taxon>
        <taxon>Bacilli</taxon>
        <taxon>Bacillales</taxon>
        <taxon>Paenibacillaceae</taxon>
        <taxon>Paenibacillus</taxon>
    </lineage>
</organism>
<dbReference type="EMBL" id="VCIW01000003">
    <property type="protein sequence ID" value="TLS53169.1"/>
    <property type="molecule type" value="Genomic_DNA"/>
</dbReference>
<feature type="binding site" evidence="8">
    <location>
        <position position="53"/>
    </location>
    <ligand>
        <name>Fe cation</name>
        <dbReference type="ChEBI" id="CHEBI:24875"/>
        <label>1</label>
    </ligand>
</feature>
<dbReference type="InterPro" id="IPR009040">
    <property type="entry name" value="Ferritin-like_diiron"/>
</dbReference>
<dbReference type="GO" id="GO:0006879">
    <property type="term" value="P:intracellular iron ion homeostasis"/>
    <property type="evidence" value="ECO:0007669"/>
    <property type="project" value="UniProtKB-KW"/>
</dbReference>
<dbReference type="GO" id="GO:0004322">
    <property type="term" value="F:ferroxidase activity"/>
    <property type="evidence" value="ECO:0007669"/>
    <property type="project" value="TreeGrafter"/>
</dbReference>
<evidence type="ECO:0000256" key="8">
    <source>
        <dbReference type="PIRSR" id="PIRSR601519-1"/>
    </source>
</evidence>
<evidence type="ECO:0000313" key="11">
    <source>
        <dbReference type="EMBL" id="TLS53169.1"/>
    </source>
</evidence>
<dbReference type="PANTHER" id="PTHR11431">
    <property type="entry name" value="FERRITIN"/>
    <property type="match status" value="1"/>
</dbReference>
<gene>
    <name evidence="11" type="ORF">FE782_07340</name>
</gene>
<dbReference type="Gene3D" id="1.20.1260.10">
    <property type="match status" value="1"/>
</dbReference>
<keyword evidence="6 8" id="KW-0408">Iron</keyword>
<evidence type="ECO:0000256" key="5">
    <source>
        <dbReference type="ARBA" id="ARBA00023002"/>
    </source>
</evidence>
<accession>A0A5R9GDJ2</accession>
<dbReference type="InterPro" id="IPR009078">
    <property type="entry name" value="Ferritin-like_SF"/>
</dbReference>
<dbReference type="OrthoDB" id="9801481at2"/>
<dbReference type="RefSeq" id="WP_138193410.1">
    <property type="nucleotide sequence ID" value="NZ_VCIW01000003.1"/>
</dbReference>
<comment type="catalytic activity">
    <reaction evidence="7 9">
        <text>4 Fe(2+) + O2 + 6 H2O = 4 iron(III) oxide-hydroxide + 12 H(+)</text>
        <dbReference type="Rhea" id="RHEA:11972"/>
        <dbReference type="ChEBI" id="CHEBI:15377"/>
        <dbReference type="ChEBI" id="CHEBI:15378"/>
        <dbReference type="ChEBI" id="CHEBI:15379"/>
        <dbReference type="ChEBI" id="CHEBI:29033"/>
        <dbReference type="ChEBI" id="CHEBI:78619"/>
        <dbReference type="EC" id="1.16.3.2"/>
    </reaction>
</comment>
<dbReference type="GO" id="GO:0008198">
    <property type="term" value="F:ferrous iron binding"/>
    <property type="evidence" value="ECO:0007669"/>
    <property type="project" value="TreeGrafter"/>
</dbReference>